<dbReference type="OrthoDB" id="9785745at2"/>
<evidence type="ECO:0000256" key="2">
    <source>
        <dbReference type="ARBA" id="ARBA00023015"/>
    </source>
</evidence>
<dbReference type="PANTHER" id="PTHR30126:SF39">
    <property type="entry name" value="HTH-TYPE TRANSCRIPTIONAL REGULATOR CYSL"/>
    <property type="match status" value="1"/>
</dbReference>
<keyword evidence="3" id="KW-0238">DNA-binding</keyword>
<evidence type="ECO:0000256" key="3">
    <source>
        <dbReference type="ARBA" id="ARBA00023125"/>
    </source>
</evidence>
<evidence type="ECO:0000313" key="6">
    <source>
        <dbReference type="EMBL" id="RKP54983.1"/>
    </source>
</evidence>
<dbReference type="InterPro" id="IPR036390">
    <property type="entry name" value="WH_DNA-bd_sf"/>
</dbReference>
<keyword evidence="7" id="KW-1185">Reference proteome</keyword>
<reference evidence="6 7" key="1">
    <citation type="submission" date="2018-10" db="EMBL/GenBank/DDBJ databases">
        <title>Cohnella sp. M2MS4P-1, whole genome shotgun sequence.</title>
        <authorList>
            <person name="Tuo L."/>
        </authorList>
    </citation>
    <scope>NUCLEOTIDE SEQUENCE [LARGE SCALE GENOMIC DNA]</scope>
    <source>
        <strain evidence="6 7">M2MS4P-1</strain>
    </source>
</reference>
<gene>
    <name evidence="6" type="ORF">D7Z26_07025</name>
</gene>
<evidence type="ECO:0000256" key="4">
    <source>
        <dbReference type="ARBA" id="ARBA00023163"/>
    </source>
</evidence>
<dbReference type="InterPro" id="IPR000847">
    <property type="entry name" value="LysR_HTH_N"/>
</dbReference>
<dbReference type="PROSITE" id="PS50931">
    <property type="entry name" value="HTH_LYSR"/>
    <property type="match status" value="1"/>
</dbReference>
<evidence type="ECO:0000256" key="1">
    <source>
        <dbReference type="ARBA" id="ARBA00009437"/>
    </source>
</evidence>
<keyword evidence="4" id="KW-0804">Transcription</keyword>
<dbReference type="Gene3D" id="1.10.10.10">
    <property type="entry name" value="Winged helix-like DNA-binding domain superfamily/Winged helix DNA-binding domain"/>
    <property type="match status" value="1"/>
</dbReference>
<name>A0A494Y0W3_9BACL</name>
<evidence type="ECO:0000259" key="5">
    <source>
        <dbReference type="PROSITE" id="PS50931"/>
    </source>
</evidence>
<dbReference type="GO" id="GO:0000976">
    <property type="term" value="F:transcription cis-regulatory region binding"/>
    <property type="evidence" value="ECO:0007669"/>
    <property type="project" value="TreeGrafter"/>
</dbReference>
<dbReference type="Proteomes" id="UP000282076">
    <property type="component" value="Unassembled WGS sequence"/>
</dbReference>
<dbReference type="Pfam" id="PF00126">
    <property type="entry name" value="HTH_1"/>
    <property type="match status" value="1"/>
</dbReference>
<dbReference type="InterPro" id="IPR036388">
    <property type="entry name" value="WH-like_DNA-bd_sf"/>
</dbReference>
<dbReference type="SUPFAM" id="SSF46785">
    <property type="entry name" value="Winged helix' DNA-binding domain"/>
    <property type="match status" value="1"/>
</dbReference>
<dbReference type="PANTHER" id="PTHR30126">
    <property type="entry name" value="HTH-TYPE TRANSCRIPTIONAL REGULATOR"/>
    <property type="match status" value="1"/>
</dbReference>
<dbReference type="CDD" id="cd05466">
    <property type="entry name" value="PBP2_LTTR_substrate"/>
    <property type="match status" value="1"/>
</dbReference>
<comment type="caution">
    <text evidence="6">The sequence shown here is derived from an EMBL/GenBank/DDBJ whole genome shotgun (WGS) entry which is preliminary data.</text>
</comment>
<dbReference type="Pfam" id="PF03466">
    <property type="entry name" value="LysR_substrate"/>
    <property type="match status" value="1"/>
</dbReference>
<evidence type="ECO:0000313" key="7">
    <source>
        <dbReference type="Proteomes" id="UP000282076"/>
    </source>
</evidence>
<dbReference type="SUPFAM" id="SSF53850">
    <property type="entry name" value="Periplasmic binding protein-like II"/>
    <property type="match status" value="1"/>
</dbReference>
<dbReference type="AlphaFoldDB" id="A0A494Y0W3"/>
<dbReference type="EMBL" id="RBZM01000004">
    <property type="protein sequence ID" value="RKP54983.1"/>
    <property type="molecule type" value="Genomic_DNA"/>
</dbReference>
<dbReference type="Gene3D" id="3.40.190.290">
    <property type="match status" value="1"/>
</dbReference>
<feature type="domain" description="HTH lysR-type" evidence="5">
    <location>
        <begin position="10"/>
        <end position="67"/>
    </location>
</feature>
<keyword evidence="2" id="KW-0805">Transcription regulation</keyword>
<sequence>MLSESEEYVIRLLKLRILSLIDRYKQVTAVANALEMKQPTVSFHMKKMETEWGVKLFEPRAGKIFLTAAGKMLLPYASQINALYAEAETKLTEWRDNERTMLRIGCTDCAMASIAESDWFAAVNGLPNVQVSMTTDEEEMLYSRLQADRLDLVLCGQPPRDASRLQFEKLTASSLRLIVPADHPLTRQIELVPQDLYSYSFYDLTEYSVHELVAIWRDQLALKLKVNARYDSVEMIFRAVHAQGGLAVLPECALPDPAGRVAFLTLPGHSSQWSLYACWRMNFWNPALLRQVIGSIF</sequence>
<dbReference type="InterPro" id="IPR005119">
    <property type="entry name" value="LysR_subst-bd"/>
</dbReference>
<protein>
    <submittedName>
        <fullName evidence="6">LysR family transcriptional regulator</fullName>
    </submittedName>
</protein>
<accession>A0A494Y0W3</accession>
<comment type="similarity">
    <text evidence="1">Belongs to the LysR transcriptional regulatory family.</text>
</comment>
<proteinExistence type="inferred from homology"/>
<dbReference type="RefSeq" id="WP_120975361.1">
    <property type="nucleotide sequence ID" value="NZ_RBZM01000004.1"/>
</dbReference>
<organism evidence="6 7">
    <name type="scientific">Cohnella endophytica</name>
    <dbReference type="NCBI Taxonomy" id="2419778"/>
    <lineage>
        <taxon>Bacteria</taxon>
        <taxon>Bacillati</taxon>
        <taxon>Bacillota</taxon>
        <taxon>Bacilli</taxon>
        <taxon>Bacillales</taxon>
        <taxon>Paenibacillaceae</taxon>
        <taxon>Cohnella</taxon>
    </lineage>
</organism>
<dbReference type="GO" id="GO:0003700">
    <property type="term" value="F:DNA-binding transcription factor activity"/>
    <property type="evidence" value="ECO:0007669"/>
    <property type="project" value="InterPro"/>
</dbReference>